<evidence type="ECO:0000313" key="7">
    <source>
        <dbReference type="Proteomes" id="UP000182652"/>
    </source>
</evidence>
<dbReference type="InterPro" id="IPR058240">
    <property type="entry name" value="rSAM_sf"/>
</dbReference>
<dbReference type="PROSITE" id="PS51918">
    <property type="entry name" value="RADICAL_SAM"/>
    <property type="match status" value="1"/>
</dbReference>
<dbReference type="SFLD" id="SFLDG01084">
    <property type="entry name" value="Uncharacterised_Radical_SAM_Su"/>
    <property type="match status" value="1"/>
</dbReference>
<accession>A0A1H4RJD2</accession>
<evidence type="ECO:0000256" key="4">
    <source>
        <dbReference type="SAM" id="MobiDB-lite"/>
    </source>
</evidence>
<dbReference type="Pfam" id="PF04055">
    <property type="entry name" value="Radical_SAM"/>
    <property type="match status" value="1"/>
</dbReference>
<name>A0A1H4RJD2_9MICC</name>
<dbReference type="SUPFAM" id="SSF102114">
    <property type="entry name" value="Radical SAM enzymes"/>
    <property type="match status" value="1"/>
</dbReference>
<keyword evidence="7" id="KW-1185">Reference proteome</keyword>
<dbReference type="Proteomes" id="UP000182652">
    <property type="component" value="Unassembled WGS sequence"/>
</dbReference>
<dbReference type="InterPro" id="IPR040086">
    <property type="entry name" value="MJ0683-like"/>
</dbReference>
<dbReference type="CDD" id="cd01335">
    <property type="entry name" value="Radical_SAM"/>
    <property type="match status" value="1"/>
</dbReference>
<dbReference type="NCBIfam" id="NF038135">
    <property type="entry name" value="rSAM_Rv2578c"/>
    <property type="match status" value="1"/>
</dbReference>
<evidence type="ECO:0000256" key="1">
    <source>
        <dbReference type="ARBA" id="ARBA00022723"/>
    </source>
</evidence>
<dbReference type="GO" id="GO:0016829">
    <property type="term" value="F:lyase activity"/>
    <property type="evidence" value="ECO:0007669"/>
    <property type="project" value="UniProtKB-KW"/>
</dbReference>
<dbReference type="STRING" id="156980.SAMN04489745_2578"/>
<feature type="region of interest" description="Disordered" evidence="4">
    <location>
        <begin position="381"/>
        <end position="491"/>
    </location>
</feature>
<evidence type="ECO:0000256" key="2">
    <source>
        <dbReference type="ARBA" id="ARBA00023004"/>
    </source>
</evidence>
<feature type="compositionally biased region" description="Polar residues" evidence="4">
    <location>
        <begin position="409"/>
        <end position="422"/>
    </location>
</feature>
<dbReference type="SFLD" id="SFLDS00029">
    <property type="entry name" value="Radical_SAM"/>
    <property type="match status" value="1"/>
</dbReference>
<evidence type="ECO:0000259" key="5">
    <source>
        <dbReference type="PROSITE" id="PS51918"/>
    </source>
</evidence>
<feature type="domain" description="Radical SAM core" evidence="5">
    <location>
        <begin position="60"/>
        <end position="296"/>
    </location>
</feature>
<feature type="compositionally biased region" description="Polar residues" evidence="4">
    <location>
        <begin position="389"/>
        <end position="400"/>
    </location>
</feature>
<feature type="compositionally biased region" description="Polar residues" evidence="4">
    <location>
        <begin position="433"/>
        <end position="443"/>
    </location>
</feature>
<protein>
    <submittedName>
        <fullName evidence="6">DNA repair photolyase</fullName>
    </submittedName>
</protein>
<gene>
    <name evidence="6" type="ORF">SAMN04489745_2578</name>
</gene>
<dbReference type="PANTHER" id="PTHR43432:SF3">
    <property type="entry name" value="SLR0285 PROTEIN"/>
    <property type="match status" value="1"/>
</dbReference>
<dbReference type="InterPro" id="IPR006638">
    <property type="entry name" value="Elp3/MiaA/NifB-like_rSAM"/>
</dbReference>
<keyword evidence="2" id="KW-0408">Iron</keyword>
<evidence type="ECO:0000313" key="6">
    <source>
        <dbReference type="EMBL" id="SEC31975.1"/>
    </source>
</evidence>
<sequence length="491" mass="52721">MRWDAQALQPALVDTATAPTAAPLLPMAGLLRSISTPEFAGITFHEVTAKSVLNKVPTQSTMPFSWTINPYRGCSHACVYCFARKSHTYLDFDSGLDFDSQVVVKVNAAEVLRAELARPSWKHDHVALGTNTDPYQRAEGRYQLMPGIIEALAESGTPFSILTKGTLLSRDIPLLREAAQAVPIGLGISLAMMDEELQAAIEPGTPGPRARLRLVSRLREAGLPCGVMAMPILPYLSDSDDDLDALFSSLAAAGATGVTAGALYLRPGTREWFMSWLAREHPALVGKYRRLYAGPKGQGSYADAGYRKWLAQRVAFFKRKHGFPTSNGFAHSELQQSEGQQASSASGPAVNREVPAGLGAARSTDGAVTEFHPDPRVEEARYPEGSMASLKNWTPPSQGGPSEARPSQAIMNGTGQSPTGVTSRFAGPPTWRTRWNSAGTGTQEPLPAPGSESGHRLPGRSLSGTGRPAEDGVHDREVRRNPRQGVQGALF</sequence>
<keyword evidence="6" id="KW-0456">Lyase</keyword>
<dbReference type="EMBL" id="FNSN01000003">
    <property type="protein sequence ID" value="SEC31975.1"/>
    <property type="molecule type" value="Genomic_DNA"/>
</dbReference>
<feature type="region of interest" description="Disordered" evidence="4">
    <location>
        <begin position="327"/>
        <end position="352"/>
    </location>
</feature>
<reference evidence="6 7" key="1">
    <citation type="submission" date="2016-10" db="EMBL/GenBank/DDBJ databases">
        <authorList>
            <person name="de Groot N.N."/>
        </authorList>
    </citation>
    <scope>NUCLEOTIDE SEQUENCE [LARGE SCALE GENOMIC DNA]</scope>
    <source>
        <strain evidence="6 7">DSM 10495</strain>
    </source>
</reference>
<dbReference type="Gene3D" id="3.80.30.30">
    <property type="match status" value="1"/>
</dbReference>
<evidence type="ECO:0000256" key="3">
    <source>
        <dbReference type="ARBA" id="ARBA00023014"/>
    </source>
</evidence>
<dbReference type="PANTHER" id="PTHR43432">
    <property type="entry name" value="SLR0285 PROTEIN"/>
    <property type="match status" value="1"/>
</dbReference>
<proteinExistence type="predicted"/>
<dbReference type="SMART" id="SM00729">
    <property type="entry name" value="Elp3"/>
    <property type="match status" value="1"/>
</dbReference>
<dbReference type="GO" id="GO:0046872">
    <property type="term" value="F:metal ion binding"/>
    <property type="evidence" value="ECO:0007669"/>
    <property type="project" value="UniProtKB-KW"/>
</dbReference>
<keyword evidence="1" id="KW-0479">Metal-binding</keyword>
<feature type="compositionally biased region" description="Basic and acidic residues" evidence="4">
    <location>
        <begin position="468"/>
        <end position="480"/>
    </location>
</feature>
<dbReference type="GO" id="GO:0051536">
    <property type="term" value="F:iron-sulfur cluster binding"/>
    <property type="evidence" value="ECO:0007669"/>
    <property type="project" value="UniProtKB-KW"/>
</dbReference>
<dbReference type="InterPro" id="IPR007197">
    <property type="entry name" value="rSAM"/>
</dbReference>
<organism evidence="6 7">
    <name type="scientific">Arthrobacter woluwensis</name>
    <dbReference type="NCBI Taxonomy" id="156980"/>
    <lineage>
        <taxon>Bacteria</taxon>
        <taxon>Bacillati</taxon>
        <taxon>Actinomycetota</taxon>
        <taxon>Actinomycetes</taxon>
        <taxon>Micrococcales</taxon>
        <taxon>Micrococcaceae</taxon>
        <taxon>Arthrobacter</taxon>
    </lineage>
</organism>
<keyword evidence="3" id="KW-0411">Iron-sulfur</keyword>
<feature type="compositionally biased region" description="Low complexity" evidence="4">
    <location>
        <begin position="332"/>
        <end position="347"/>
    </location>
</feature>
<dbReference type="AlphaFoldDB" id="A0A1H4RJD2"/>